<feature type="compositionally biased region" description="Polar residues" evidence="5">
    <location>
        <begin position="8"/>
        <end position="27"/>
    </location>
</feature>
<dbReference type="EMBL" id="JAEPRE010000327">
    <property type="protein sequence ID" value="KAG2228984.1"/>
    <property type="molecule type" value="Genomic_DNA"/>
</dbReference>
<evidence type="ECO:0000256" key="2">
    <source>
        <dbReference type="ARBA" id="ARBA00022692"/>
    </source>
</evidence>
<feature type="transmembrane region" description="Helical" evidence="6">
    <location>
        <begin position="497"/>
        <end position="517"/>
    </location>
</feature>
<proteinExistence type="predicted"/>
<dbReference type="GO" id="GO:0016020">
    <property type="term" value="C:membrane"/>
    <property type="evidence" value="ECO:0007669"/>
    <property type="project" value="UniProtKB-SubCell"/>
</dbReference>
<sequence>MENRKRTPPSTSNSVHINSEKATSTKVGSEFGTEKQTTKTQHPPPSFAESEFQQIQRVQLTKSRRSLLKWSNVPSRYLNLSNSWEFAGWGSTYYMELESSDIDHYSEELEKRSLIGKWRATSIAGNDLIASVLYSIGPCVVQSGKYAPISMLLVALLMYPMKRIITEVATAMPLNGGTYNALLNSTTKSTAAIAACLSILDYLATCVVSASTASAYLAAEVDLPSKLSPFLLTIIILIAFSLICLLGLKESSSLTLSIFTLHSVTMFAVMIASFVMWGKGGSQTLIDNWTLVPDPPGSTPVIMVLKGVCIGLLGVTGFESAENYIEDLKPGTFPKVMNNMFGFLLALNAPMTLLVTVLVPVPVVMANAANVVSVLGEYAAGGASWLRIWIMVDAVIVLCAGVLTGLIGAIGLVQRMASDGILPKFFLIRNRITGSYQYIILVFLVLSITLFAIVGGDTTSLSGVFAVAFLGSLSTFAVANIMIKYKRGRLPRKSKESLLTDVLTLTALLASLIGNVIIDPEIAKYFVIYFIIVLLVVLAMLKRCWLWKLSYWLYDQMNLFHRFPLFSEKVEKFIQGHIKQIRKRPIVFFLKTDEPHVMNKAIQYIKKNEDAGCIKFIHFYQNLDSIPEDLEANHRILDAIYPKIQIDLIFVLEEFTPATVDAVSRQLDITKAQMFMACPGTNFEYSFGDFGGVRIIML</sequence>
<gene>
    <name evidence="7" type="ORF">INT48_007275</name>
</gene>
<dbReference type="PANTHER" id="PTHR43243">
    <property type="entry name" value="INNER MEMBRANE TRANSPORTER YGJI-RELATED"/>
    <property type="match status" value="1"/>
</dbReference>
<protein>
    <submittedName>
        <fullName evidence="7">Uncharacterized protein</fullName>
    </submittedName>
</protein>
<evidence type="ECO:0000256" key="1">
    <source>
        <dbReference type="ARBA" id="ARBA00004141"/>
    </source>
</evidence>
<feature type="transmembrane region" description="Helical" evidence="6">
    <location>
        <begin position="339"/>
        <end position="368"/>
    </location>
</feature>
<evidence type="ECO:0000256" key="4">
    <source>
        <dbReference type="ARBA" id="ARBA00023136"/>
    </source>
</evidence>
<feature type="transmembrane region" description="Helical" evidence="6">
    <location>
        <begin position="434"/>
        <end position="455"/>
    </location>
</feature>
<dbReference type="GO" id="GO:0015171">
    <property type="term" value="F:amino acid transmembrane transporter activity"/>
    <property type="evidence" value="ECO:0007669"/>
    <property type="project" value="TreeGrafter"/>
</dbReference>
<dbReference type="PANTHER" id="PTHR43243:SF11">
    <property type="entry name" value="AMINO ACID PERMEASE_ SLC12A DOMAIN-CONTAINING PROTEIN"/>
    <property type="match status" value="1"/>
</dbReference>
<accession>A0A8H7VVT6</accession>
<feature type="transmembrane region" description="Helical" evidence="6">
    <location>
        <begin position="230"/>
        <end position="248"/>
    </location>
</feature>
<comment type="caution">
    <text evidence="7">The sequence shown here is derived from an EMBL/GenBank/DDBJ whole genome shotgun (WGS) entry which is preliminary data.</text>
</comment>
<feature type="region of interest" description="Disordered" evidence="5">
    <location>
        <begin position="1"/>
        <end position="48"/>
    </location>
</feature>
<dbReference type="Gene3D" id="1.20.1740.10">
    <property type="entry name" value="Amino acid/polyamine transporter I"/>
    <property type="match status" value="1"/>
</dbReference>
<name>A0A8H7VVT6_9FUNG</name>
<feature type="transmembrane region" description="Helical" evidence="6">
    <location>
        <begin position="255"/>
        <end position="277"/>
    </location>
</feature>
<dbReference type="AlphaFoldDB" id="A0A8H7VVT6"/>
<feature type="transmembrane region" description="Helical" evidence="6">
    <location>
        <begin position="461"/>
        <end position="485"/>
    </location>
</feature>
<evidence type="ECO:0000313" key="8">
    <source>
        <dbReference type="Proteomes" id="UP000613177"/>
    </source>
</evidence>
<feature type="transmembrane region" description="Helical" evidence="6">
    <location>
        <begin position="388"/>
        <end position="413"/>
    </location>
</feature>
<keyword evidence="3 6" id="KW-1133">Transmembrane helix</keyword>
<keyword evidence="4 6" id="KW-0472">Membrane</keyword>
<evidence type="ECO:0000256" key="5">
    <source>
        <dbReference type="SAM" id="MobiDB-lite"/>
    </source>
</evidence>
<feature type="transmembrane region" description="Helical" evidence="6">
    <location>
        <begin position="523"/>
        <end position="541"/>
    </location>
</feature>
<feature type="transmembrane region" description="Helical" evidence="6">
    <location>
        <begin position="297"/>
        <end position="318"/>
    </location>
</feature>
<feature type="transmembrane region" description="Helical" evidence="6">
    <location>
        <begin position="192"/>
        <end position="218"/>
    </location>
</feature>
<dbReference type="InterPro" id="IPR002293">
    <property type="entry name" value="AA/rel_permease1"/>
</dbReference>
<evidence type="ECO:0000313" key="7">
    <source>
        <dbReference type="EMBL" id="KAG2228984.1"/>
    </source>
</evidence>
<organism evidence="7 8">
    <name type="scientific">Thamnidium elegans</name>
    <dbReference type="NCBI Taxonomy" id="101142"/>
    <lineage>
        <taxon>Eukaryota</taxon>
        <taxon>Fungi</taxon>
        <taxon>Fungi incertae sedis</taxon>
        <taxon>Mucoromycota</taxon>
        <taxon>Mucoromycotina</taxon>
        <taxon>Mucoromycetes</taxon>
        <taxon>Mucorales</taxon>
        <taxon>Mucorineae</taxon>
        <taxon>Mucoraceae</taxon>
        <taxon>Thamnidium</taxon>
    </lineage>
</organism>
<comment type="subcellular location">
    <subcellularLocation>
        <location evidence="1">Membrane</location>
        <topology evidence="1">Multi-pass membrane protein</topology>
    </subcellularLocation>
</comment>
<keyword evidence="8" id="KW-1185">Reference proteome</keyword>
<evidence type="ECO:0000256" key="6">
    <source>
        <dbReference type="SAM" id="Phobius"/>
    </source>
</evidence>
<keyword evidence="2 6" id="KW-0812">Transmembrane</keyword>
<reference evidence="7" key="1">
    <citation type="submission" date="2021-01" db="EMBL/GenBank/DDBJ databases">
        <title>Metabolic potential, ecology and presence of endohyphal bacteria is reflected in genomic diversity of Mucoromycotina.</title>
        <authorList>
            <person name="Muszewska A."/>
            <person name="Okrasinska A."/>
            <person name="Steczkiewicz K."/>
            <person name="Drgas O."/>
            <person name="Orlowska M."/>
            <person name="Perlinska-Lenart U."/>
            <person name="Aleksandrzak-Piekarczyk T."/>
            <person name="Szatraj K."/>
            <person name="Zielenkiewicz U."/>
            <person name="Pilsyk S."/>
            <person name="Malc E."/>
            <person name="Mieczkowski P."/>
            <person name="Kruszewska J.S."/>
            <person name="Biernat P."/>
            <person name="Pawlowska J."/>
        </authorList>
    </citation>
    <scope>NUCLEOTIDE SEQUENCE</scope>
    <source>
        <strain evidence="7">WA0000018081</strain>
    </source>
</reference>
<evidence type="ECO:0000256" key="3">
    <source>
        <dbReference type="ARBA" id="ARBA00022989"/>
    </source>
</evidence>
<dbReference type="Pfam" id="PF13520">
    <property type="entry name" value="AA_permease_2"/>
    <property type="match status" value="1"/>
</dbReference>
<dbReference type="Proteomes" id="UP000613177">
    <property type="component" value="Unassembled WGS sequence"/>
</dbReference>